<keyword evidence="6" id="KW-1185">Reference proteome</keyword>
<dbReference type="CDD" id="cd00742">
    <property type="entry name" value="FABP"/>
    <property type="match status" value="1"/>
</dbReference>
<proteinExistence type="inferred from homology"/>
<evidence type="ECO:0000313" key="6">
    <source>
        <dbReference type="Proteomes" id="UP000298663"/>
    </source>
</evidence>
<dbReference type="GO" id="GO:0008289">
    <property type="term" value="F:lipid binding"/>
    <property type="evidence" value="ECO:0007669"/>
    <property type="project" value="UniProtKB-KW"/>
</dbReference>
<gene>
    <name evidence="5" type="ORF">L596_011264</name>
</gene>
<feature type="domain" description="Cytosolic fatty-acid binding proteins" evidence="4">
    <location>
        <begin position="6"/>
        <end position="23"/>
    </location>
</feature>
<keyword evidence="2" id="KW-0446">Lipid-binding</keyword>
<dbReference type="STRING" id="34508.A0A4U5NTA3"/>
<dbReference type="Pfam" id="PF00061">
    <property type="entry name" value="Lipocalin"/>
    <property type="match status" value="1"/>
</dbReference>
<evidence type="ECO:0000259" key="4">
    <source>
        <dbReference type="PROSITE" id="PS00214"/>
    </source>
</evidence>
<protein>
    <recommendedName>
        <fullName evidence="4">Cytosolic fatty-acid binding proteins domain-containing protein</fullName>
    </recommendedName>
</protein>
<dbReference type="InterPro" id="IPR000566">
    <property type="entry name" value="Lipocln_cytosolic_FA-bd_dom"/>
</dbReference>
<dbReference type="PROSITE" id="PS00214">
    <property type="entry name" value="FABP"/>
    <property type="match status" value="1"/>
</dbReference>
<comment type="similarity">
    <text evidence="1 3">Belongs to the calycin superfamily. Fatty-acid binding protein (FABP) family.</text>
</comment>
<dbReference type="PANTHER" id="PTHR11955">
    <property type="entry name" value="FATTY ACID BINDING PROTEIN"/>
    <property type="match status" value="1"/>
</dbReference>
<dbReference type="OrthoDB" id="412780at2759"/>
<accession>A0A4U5NTA3</accession>
<dbReference type="Gene3D" id="2.40.128.20">
    <property type="match status" value="1"/>
</dbReference>
<dbReference type="SUPFAM" id="SSF50814">
    <property type="entry name" value="Lipocalins"/>
    <property type="match status" value="1"/>
</dbReference>
<evidence type="ECO:0000256" key="3">
    <source>
        <dbReference type="RuleBase" id="RU003696"/>
    </source>
</evidence>
<dbReference type="InterPro" id="IPR012674">
    <property type="entry name" value="Calycin"/>
</dbReference>
<dbReference type="Proteomes" id="UP000298663">
    <property type="component" value="Unassembled WGS sequence"/>
</dbReference>
<name>A0A4U5NTA3_STECR</name>
<evidence type="ECO:0000256" key="1">
    <source>
        <dbReference type="ARBA" id="ARBA00008390"/>
    </source>
</evidence>
<evidence type="ECO:0000313" key="5">
    <source>
        <dbReference type="EMBL" id="TKR86737.1"/>
    </source>
</evidence>
<comment type="caution">
    <text evidence="5">The sequence shown here is derived from an EMBL/GenBank/DDBJ whole genome shotgun (WGS) entry which is preliminary data.</text>
</comment>
<dbReference type="AlphaFoldDB" id="A0A4U5NTA3"/>
<evidence type="ECO:0000256" key="2">
    <source>
        <dbReference type="ARBA" id="ARBA00023121"/>
    </source>
</evidence>
<keyword evidence="3" id="KW-0813">Transport</keyword>
<dbReference type="PRINTS" id="PR00178">
    <property type="entry name" value="FATTYACIDBP"/>
</dbReference>
<reference evidence="5 6" key="2">
    <citation type="journal article" date="2019" name="G3 (Bethesda)">
        <title>Hybrid Assembly of the Genome of the Entomopathogenic Nematode Steinernema carpocapsae Identifies the X-Chromosome.</title>
        <authorList>
            <person name="Serra L."/>
            <person name="Macchietto M."/>
            <person name="Macias-Munoz A."/>
            <person name="McGill C.J."/>
            <person name="Rodriguez I.M."/>
            <person name="Rodriguez B."/>
            <person name="Murad R."/>
            <person name="Mortazavi A."/>
        </authorList>
    </citation>
    <scope>NUCLEOTIDE SEQUENCE [LARGE SCALE GENOMIC DNA]</scope>
    <source>
        <strain evidence="5 6">ALL</strain>
    </source>
</reference>
<dbReference type="InterPro" id="IPR031259">
    <property type="entry name" value="ILBP"/>
</dbReference>
<sequence>MEVFLGKWNFVSSDNFDAYLKHVGVGMVTRKIASALKPELKFEQDGDKWVMTSTSTFKVIETKITLGAEESEHTADGRHMKWGLHLQIMACILRG</sequence>
<organism evidence="5 6">
    <name type="scientific">Steinernema carpocapsae</name>
    <name type="common">Entomopathogenic nematode</name>
    <dbReference type="NCBI Taxonomy" id="34508"/>
    <lineage>
        <taxon>Eukaryota</taxon>
        <taxon>Metazoa</taxon>
        <taxon>Ecdysozoa</taxon>
        <taxon>Nematoda</taxon>
        <taxon>Chromadorea</taxon>
        <taxon>Rhabditida</taxon>
        <taxon>Tylenchina</taxon>
        <taxon>Panagrolaimomorpha</taxon>
        <taxon>Strongyloidoidea</taxon>
        <taxon>Steinernematidae</taxon>
        <taxon>Steinernema</taxon>
    </lineage>
</organism>
<dbReference type="InterPro" id="IPR000463">
    <property type="entry name" value="Fatty_acid-bd"/>
</dbReference>
<reference evidence="5 6" key="1">
    <citation type="journal article" date="2015" name="Genome Biol.">
        <title>Comparative genomics of Steinernema reveals deeply conserved gene regulatory networks.</title>
        <authorList>
            <person name="Dillman A.R."/>
            <person name="Macchietto M."/>
            <person name="Porter C.F."/>
            <person name="Rogers A."/>
            <person name="Williams B."/>
            <person name="Antoshechkin I."/>
            <person name="Lee M.M."/>
            <person name="Goodwin Z."/>
            <person name="Lu X."/>
            <person name="Lewis E.E."/>
            <person name="Goodrich-Blair H."/>
            <person name="Stock S.P."/>
            <person name="Adams B.J."/>
            <person name="Sternberg P.W."/>
            <person name="Mortazavi A."/>
        </authorList>
    </citation>
    <scope>NUCLEOTIDE SEQUENCE [LARGE SCALE GENOMIC DNA]</scope>
    <source>
        <strain evidence="5 6">ALL</strain>
    </source>
</reference>
<dbReference type="EMBL" id="AZBU02000003">
    <property type="protein sequence ID" value="TKR86737.1"/>
    <property type="molecule type" value="Genomic_DNA"/>
</dbReference>